<evidence type="ECO:0000313" key="3">
    <source>
        <dbReference type="Proteomes" id="UP000182800"/>
    </source>
</evidence>
<accession>A0ABY0K6C1</accession>
<name>A0ABY0K6C1_9HYPH</name>
<dbReference type="Pfam" id="PF13692">
    <property type="entry name" value="Glyco_trans_1_4"/>
    <property type="match status" value="1"/>
</dbReference>
<protein>
    <submittedName>
        <fullName evidence="2">Glycosyltransferase involved in cell wall bisynthesis</fullName>
    </submittedName>
</protein>
<feature type="domain" description="Glycosyltransferase subfamily 4-like N-terminal" evidence="1">
    <location>
        <begin position="19"/>
        <end position="177"/>
    </location>
</feature>
<dbReference type="Proteomes" id="UP000182800">
    <property type="component" value="Unassembled WGS sequence"/>
</dbReference>
<gene>
    <name evidence="2" type="ORF">GA0071312_0912</name>
</gene>
<dbReference type="Gene3D" id="3.40.50.2000">
    <property type="entry name" value="Glycogen Phosphorylase B"/>
    <property type="match status" value="2"/>
</dbReference>
<dbReference type="RefSeq" id="WP_074443771.1">
    <property type="nucleotide sequence ID" value="NZ_FMBM01000001.1"/>
</dbReference>
<evidence type="ECO:0000313" key="2">
    <source>
        <dbReference type="EMBL" id="SCC79489.1"/>
    </source>
</evidence>
<proteinExistence type="predicted"/>
<sequence length="374" mass="41696">MTTDAAHHIAVLVPSLRGGGAERVAVDLSNHFAMCGARVDLLLVRNEGPYAGALRKEVNIVDFDKDRATRCLLPLRRYLRAERPQVMLSFLNHINILAVIAKRLSRVDTRLIVSERNSLVRFREGGLNRVLRSLTALFYPMADGIVAVSQEMKLELSRDLGLPDKRIVAIPNPVDTEMIAGLSRHVPSHPWLHDREKPVILAMGRLVAQKNFPVLLRAFHRVWRSHGAKLLVLGEGPLRAKLESQVVDLGIRDHVDLVGFQDNPFGWMAASDVFVSASRYEGFPNALVQAMACGLPVVSTDCPTGPREILEDGRWGRLVPVNDAEALASAIIKTLDDPTPPDVRTRVKAYQPDQIFRQYAQILQIPDEQLRYTA</sequence>
<dbReference type="InterPro" id="IPR028098">
    <property type="entry name" value="Glyco_trans_4-like_N"/>
</dbReference>
<dbReference type="EMBL" id="FMBM01000001">
    <property type="protein sequence ID" value="SCC79489.1"/>
    <property type="molecule type" value="Genomic_DNA"/>
</dbReference>
<evidence type="ECO:0000259" key="1">
    <source>
        <dbReference type="Pfam" id="PF13439"/>
    </source>
</evidence>
<dbReference type="CDD" id="cd03811">
    <property type="entry name" value="GT4_GT28_WabH-like"/>
    <property type="match status" value="1"/>
</dbReference>
<comment type="caution">
    <text evidence="2">The sequence shown here is derived from an EMBL/GenBank/DDBJ whole genome shotgun (WGS) entry which is preliminary data.</text>
</comment>
<dbReference type="Pfam" id="PF13439">
    <property type="entry name" value="Glyco_transf_4"/>
    <property type="match status" value="1"/>
</dbReference>
<dbReference type="SUPFAM" id="SSF53756">
    <property type="entry name" value="UDP-Glycosyltransferase/glycogen phosphorylase"/>
    <property type="match status" value="1"/>
</dbReference>
<dbReference type="PANTHER" id="PTHR12526:SF630">
    <property type="entry name" value="GLYCOSYLTRANSFERASE"/>
    <property type="match status" value="1"/>
</dbReference>
<reference evidence="2 3" key="1">
    <citation type="submission" date="2016-08" db="EMBL/GenBank/DDBJ databases">
        <authorList>
            <person name="Varghese N."/>
            <person name="Submissions Spin"/>
        </authorList>
    </citation>
    <scope>NUCLEOTIDE SEQUENCE [LARGE SCALE GENOMIC DNA]</scope>
    <source>
        <strain evidence="2 3">HL-109</strain>
    </source>
</reference>
<keyword evidence="3" id="KW-1185">Reference proteome</keyword>
<organism evidence="2 3">
    <name type="scientific">Saliniramus fredricksonii</name>
    <dbReference type="NCBI Taxonomy" id="1653334"/>
    <lineage>
        <taxon>Bacteria</taxon>
        <taxon>Pseudomonadati</taxon>
        <taxon>Pseudomonadota</taxon>
        <taxon>Alphaproteobacteria</taxon>
        <taxon>Hyphomicrobiales</taxon>
        <taxon>Salinarimonadaceae</taxon>
        <taxon>Saliniramus</taxon>
    </lineage>
</organism>
<dbReference type="PANTHER" id="PTHR12526">
    <property type="entry name" value="GLYCOSYLTRANSFERASE"/>
    <property type="match status" value="1"/>
</dbReference>